<accession>A0AAW1UJW1</accession>
<sequence length="339" mass="38558">MKSALEKILSVRPHVTTLHVFSDGPTSQYRNRTNIYLWIKTLIEQFPQITASTWTFSEPGHGKGPMDGVGGVLKKTANDQVLRGNDVNTAADFVRLLNNTSVSLHEVTNDDIVAIKTIIPEKIDAIPGIMNVTKIVWQKTSDVIILLYQFSKLLREIKLQAFSVEDRDKESPVPEMLDLDIEKNDKFLNYLHMSRKSIYDAVYGSDSSDDENLQKVSDRLHGKSDDNCAGLSYGNDKENFHPNMIHPKTFLLLNVPTENKRNEYRYVAVAETSVDEDGEIKVAFLRCQRNSAKMFKLEQNDVAYVACEQVIKILPTPKLQKIGSRGYYCFDENMDIFEK</sequence>
<organism evidence="1 2">
    <name type="scientific">Henosepilachna vigintioctopunctata</name>
    <dbReference type="NCBI Taxonomy" id="420089"/>
    <lineage>
        <taxon>Eukaryota</taxon>
        <taxon>Metazoa</taxon>
        <taxon>Ecdysozoa</taxon>
        <taxon>Arthropoda</taxon>
        <taxon>Hexapoda</taxon>
        <taxon>Insecta</taxon>
        <taxon>Pterygota</taxon>
        <taxon>Neoptera</taxon>
        <taxon>Endopterygota</taxon>
        <taxon>Coleoptera</taxon>
        <taxon>Polyphaga</taxon>
        <taxon>Cucujiformia</taxon>
        <taxon>Coccinelloidea</taxon>
        <taxon>Coccinellidae</taxon>
        <taxon>Epilachninae</taxon>
        <taxon>Epilachnini</taxon>
        <taxon>Henosepilachna</taxon>
    </lineage>
</organism>
<dbReference type="PANTHER" id="PTHR46601:SF1">
    <property type="entry name" value="ADF-H DOMAIN-CONTAINING PROTEIN"/>
    <property type="match status" value="1"/>
</dbReference>
<dbReference type="PANTHER" id="PTHR46601">
    <property type="entry name" value="ULP_PROTEASE DOMAIN-CONTAINING PROTEIN"/>
    <property type="match status" value="1"/>
</dbReference>
<dbReference type="Proteomes" id="UP001431783">
    <property type="component" value="Unassembled WGS sequence"/>
</dbReference>
<reference evidence="1 2" key="1">
    <citation type="submission" date="2023-03" db="EMBL/GenBank/DDBJ databases">
        <title>Genome insight into feeding habits of ladybird beetles.</title>
        <authorList>
            <person name="Li H.-S."/>
            <person name="Huang Y.-H."/>
            <person name="Pang H."/>
        </authorList>
    </citation>
    <scope>NUCLEOTIDE SEQUENCE [LARGE SCALE GENOMIC DNA]</scope>
    <source>
        <strain evidence="1">SYSU_2023b</strain>
        <tissue evidence="1">Whole body</tissue>
    </source>
</reference>
<dbReference type="AlphaFoldDB" id="A0AAW1UJW1"/>
<gene>
    <name evidence="1" type="ORF">WA026_010276</name>
</gene>
<proteinExistence type="predicted"/>
<evidence type="ECO:0000313" key="1">
    <source>
        <dbReference type="EMBL" id="KAK9880397.1"/>
    </source>
</evidence>
<comment type="caution">
    <text evidence="1">The sequence shown here is derived from an EMBL/GenBank/DDBJ whole genome shotgun (WGS) entry which is preliminary data.</text>
</comment>
<protein>
    <submittedName>
        <fullName evidence="1">Uncharacterized protein</fullName>
    </submittedName>
</protein>
<evidence type="ECO:0000313" key="2">
    <source>
        <dbReference type="Proteomes" id="UP001431783"/>
    </source>
</evidence>
<name>A0AAW1UJW1_9CUCU</name>
<keyword evidence="2" id="KW-1185">Reference proteome</keyword>
<dbReference type="EMBL" id="JARQZJ010000064">
    <property type="protein sequence ID" value="KAK9880397.1"/>
    <property type="molecule type" value="Genomic_DNA"/>
</dbReference>